<gene>
    <name evidence="2" type="ORF">ACFO8M_18715</name>
</gene>
<keyword evidence="3" id="KW-1185">Reference proteome</keyword>
<feature type="compositionally biased region" description="Acidic residues" evidence="1">
    <location>
        <begin position="84"/>
        <end position="103"/>
    </location>
</feature>
<reference evidence="3" key="1">
    <citation type="journal article" date="2019" name="Int. J. Syst. Evol. Microbiol.">
        <title>The Global Catalogue of Microorganisms (GCM) 10K type strain sequencing project: providing services to taxonomists for standard genome sequencing and annotation.</title>
        <authorList>
            <consortium name="The Broad Institute Genomics Platform"/>
            <consortium name="The Broad Institute Genome Sequencing Center for Infectious Disease"/>
            <person name="Wu L."/>
            <person name="Ma J."/>
        </authorList>
    </citation>
    <scope>NUCLEOTIDE SEQUENCE [LARGE SCALE GENOMIC DNA]</scope>
    <source>
        <strain evidence="3">CGMCC 4.7396</strain>
    </source>
</reference>
<dbReference type="RefSeq" id="WP_387978341.1">
    <property type="nucleotide sequence ID" value="NZ_JBHRWO010000019.1"/>
</dbReference>
<comment type="caution">
    <text evidence="2">The sequence shown here is derived from an EMBL/GenBank/DDBJ whole genome shotgun (WGS) entry which is preliminary data.</text>
</comment>
<organism evidence="2 3">
    <name type="scientific">Glycomyces rhizosphaerae</name>
    <dbReference type="NCBI Taxonomy" id="2054422"/>
    <lineage>
        <taxon>Bacteria</taxon>
        <taxon>Bacillati</taxon>
        <taxon>Actinomycetota</taxon>
        <taxon>Actinomycetes</taxon>
        <taxon>Glycomycetales</taxon>
        <taxon>Glycomycetaceae</taxon>
        <taxon>Glycomyces</taxon>
    </lineage>
</organism>
<evidence type="ECO:0000256" key="1">
    <source>
        <dbReference type="SAM" id="MobiDB-lite"/>
    </source>
</evidence>
<accession>A0ABV7Q4N5</accession>
<protein>
    <submittedName>
        <fullName evidence="2">Uncharacterized protein</fullName>
    </submittedName>
</protein>
<evidence type="ECO:0000313" key="3">
    <source>
        <dbReference type="Proteomes" id="UP001595712"/>
    </source>
</evidence>
<feature type="region of interest" description="Disordered" evidence="1">
    <location>
        <begin position="18"/>
        <end position="114"/>
    </location>
</feature>
<dbReference type="EMBL" id="JBHRWO010000019">
    <property type="protein sequence ID" value="MFC3494524.1"/>
    <property type="molecule type" value="Genomic_DNA"/>
</dbReference>
<name>A0ABV7Q4N5_9ACTN</name>
<sequence length="197" mass="21027">MNGIVKLLVVAVIGLAFIKPGPPKPRKPGGGPTPTPPVGGFSSGRAATASNLDKGAAGGKTPEEIQAEIDAAYDAARTDKGSEDDAYDERDGDDADDPDDDGVDPNGTDLSNEQVADRIAAHADQRSIPGVPDDQVADYIKNIMSVPGTKMRPTPSGTPRWGWWDPQTGTMIIREGNNGTFMQPSRKYEYYQEQVQE</sequence>
<proteinExistence type="predicted"/>
<dbReference type="Proteomes" id="UP001595712">
    <property type="component" value="Unassembled WGS sequence"/>
</dbReference>
<evidence type="ECO:0000313" key="2">
    <source>
        <dbReference type="EMBL" id="MFC3494524.1"/>
    </source>
</evidence>